<proteinExistence type="predicted"/>
<dbReference type="InterPro" id="IPR053729">
    <property type="entry name" value="MAD2L1BP_domain_sf"/>
</dbReference>
<dbReference type="Gene3D" id="3.30.900.20">
    <property type="match status" value="1"/>
</dbReference>
<reference evidence="1" key="1">
    <citation type="submission" date="2021-06" db="EMBL/GenBank/DDBJ databases">
        <authorList>
            <person name="Kallberg Y."/>
            <person name="Tangrot J."/>
            <person name="Rosling A."/>
        </authorList>
    </citation>
    <scope>NUCLEOTIDE SEQUENCE</scope>
    <source>
        <strain evidence="1">MT106</strain>
    </source>
</reference>
<organism evidence="1 2">
    <name type="scientific">Ambispora gerdemannii</name>
    <dbReference type="NCBI Taxonomy" id="144530"/>
    <lineage>
        <taxon>Eukaryota</taxon>
        <taxon>Fungi</taxon>
        <taxon>Fungi incertae sedis</taxon>
        <taxon>Mucoromycota</taxon>
        <taxon>Glomeromycotina</taxon>
        <taxon>Glomeromycetes</taxon>
        <taxon>Archaeosporales</taxon>
        <taxon>Ambisporaceae</taxon>
        <taxon>Ambispora</taxon>
    </lineage>
</organism>
<comment type="caution">
    <text evidence="1">The sequence shown here is derived from an EMBL/GenBank/DDBJ whole genome shotgun (WGS) entry which is preliminary data.</text>
</comment>
<gene>
    <name evidence="1" type="ORF">AGERDE_LOCUS161</name>
</gene>
<keyword evidence="2" id="KW-1185">Reference proteome</keyword>
<protein>
    <submittedName>
        <fullName evidence="1">6727_t:CDS:1</fullName>
    </submittedName>
</protein>
<accession>A0A9N8UVT8</accession>
<dbReference type="InterPro" id="IPR009511">
    <property type="entry name" value="MAD1/Cdc20-bound-Mad2-bd"/>
</dbReference>
<sequence>MRVTSPINSTKISFTHQVTASFAIKLTIALIKHLLFMRGQIPCLFSQVEKLSQRTSVVRSDLSNAQQKKIFERKISDLLTNSQNLFTSIGTTVNHILDKNDDQKFLPVLNFTIILGNTATSPKEIYLLKFANVYADHALELNENTREKLKQHELASERKLARELVTVLNDEPLAPTRLHLLFRTSRNNPPPELIPKQRFKLKNTNKIPTFIIACEGLLNNNLKSKIKHTNIVPNANNDMPNNNKKLSYEDMIKNFNEEIVPKEKDALDKSQGTIMCGGTTDHVEDLQNSRHRLHHYDDTIIHNEIIAKEIKSTDSAHHNNKSLTQEVEVSASIKNSESIKREYSDEFTIDDDRDSKSEKQDELKRGDLTALKKIYSEELPFTLTKEIHDDNLIWYRCKNILIGFPAA</sequence>
<evidence type="ECO:0000313" key="2">
    <source>
        <dbReference type="Proteomes" id="UP000789831"/>
    </source>
</evidence>
<dbReference type="GO" id="GO:0007096">
    <property type="term" value="P:regulation of exit from mitosis"/>
    <property type="evidence" value="ECO:0007669"/>
    <property type="project" value="InterPro"/>
</dbReference>
<evidence type="ECO:0000313" key="1">
    <source>
        <dbReference type="EMBL" id="CAG8433522.1"/>
    </source>
</evidence>
<dbReference type="AlphaFoldDB" id="A0A9N8UVT8"/>
<dbReference type="OrthoDB" id="2387165at2759"/>
<dbReference type="GO" id="GO:0005634">
    <property type="term" value="C:nucleus"/>
    <property type="evidence" value="ECO:0007669"/>
    <property type="project" value="InterPro"/>
</dbReference>
<dbReference type="PANTHER" id="PTHR15681">
    <property type="entry name" value="MAD2L1-BINDING PROTEIN"/>
    <property type="match status" value="1"/>
</dbReference>
<dbReference type="PANTHER" id="PTHR15681:SF1">
    <property type="entry name" value="MAD2L1-BINDING PROTEIN"/>
    <property type="match status" value="1"/>
</dbReference>
<dbReference type="Proteomes" id="UP000789831">
    <property type="component" value="Unassembled WGS sequence"/>
</dbReference>
<name>A0A9N8UVT8_9GLOM</name>
<dbReference type="EMBL" id="CAJVPL010000007">
    <property type="protein sequence ID" value="CAG8433522.1"/>
    <property type="molecule type" value="Genomic_DNA"/>
</dbReference>